<dbReference type="GO" id="GO:0005829">
    <property type="term" value="C:cytosol"/>
    <property type="evidence" value="ECO:0007669"/>
    <property type="project" value="TreeGrafter"/>
</dbReference>
<dbReference type="Gene3D" id="3.80.30.20">
    <property type="entry name" value="tm_1862 like domain"/>
    <property type="match status" value="1"/>
</dbReference>
<dbReference type="InterPro" id="IPR058240">
    <property type="entry name" value="rSAM_sf"/>
</dbReference>
<proteinExistence type="predicted"/>
<dbReference type="Pfam" id="PF13282">
    <property type="entry name" value="DUF4070"/>
    <property type="match status" value="1"/>
</dbReference>
<dbReference type="InterPro" id="IPR023404">
    <property type="entry name" value="rSAM_horseshoe"/>
</dbReference>
<dbReference type="EMBL" id="JACNJD010000083">
    <property type="protein sequence ID" value="MBC8176073.1"/>
    <property type="molecule type" value="Genomic_DNA"/>
</dbReference>
<dbReference type="InterPro" id="IPR025274">
    <property type="entry name" value="DUF4070"/>
</dbReference>
<accession>A0A8J6MYG0</accession>
<reference evidence="7 8" key="1">
    <citation type="submission" date="2020-08" db="EMBL/GenBank/DDBJ databases">
        <title>Bridging the membrane lipid divide: bacteria of the FCB group superphylum have the potential to synthesize archaeal ether lipids.</title>
        <authorList>
            <person name="Villanueva L."/>
            <person name="Von Meijenfeldt F.A.B."/>
            <person name="Westbye A.B."/>
            <person name="Yadav S."/>
            <person name="Hopmans E.C."/>
            <person name="Dutilh B.E."/>
            <person name="Sinninghe Damste J.S."/>
        </authorList>
    </citation>
    <scope>NUCLEOTIDE SEQUENCE [LARGE SCALE GENOMIC DNA]</scope>
    <source>
        <strain evidence="7">NIOZ-UU27</strain>
    </source>
</reference>
<dbReference type="GO" id="GO:0046872">
    <property type="term" value="F:metal ion binding"/>
    <property type="evidence" value="ECO:0007669"/>
    <property type="project" value="UniProtKB-KW"/>
</dbReference>
<dbReference type="InterPro" id="IPR034466">
    <property type="entry name" value="Methyltransferase_Class_B"/>
</dbReference>
<protein>
    <submittedName>
        <fullName evidence="7">DUF4070 domain-containing protein</fullName>
    </submittedName>
</protein>
<comment type="cofactor">
    <cofactor evidence="1">
        <name>[4Fe-4S] cluster</name>
        <dbReference type="ChEBI" id="CHEBI:49883"/>
    </cofactor>
</comment>
<feature type="domain" description="Radical SAM core" evidence="6">
    <location>
        <begin position="159"/>
        <end position="391"/>
    </location>
</feature>
<gene>
    <name evidence="7" type="ORF">H8E19_01605</name>
</gene>
<dbReference type="SMART" id="SM00729">
    <property type="entry name" value="Elp3"/>
    <property type="match status" value="1"/>
</dbReference>
<evidence type="ECO:0000256" key="5">
    <source>
        <dbReference type="ARBA" id="ARBA00023014"/>
    </source>
</evidence>
<dbReference type="SFLD" id="SFLDF00303">
    <property type="entry name" value="hopanoid_C2-methyltransferase"/>
    <property type="match status" value="1"/>
</dbReference>
<dbReference type="SFLD" id="SFLDG01123">
    <property type="entry name" value="methyltransferase_(Class_B)"/>
    <property type="match status" value="1"/>
</dbReference>
<dbReference type="SFLD" id="SFLDG01082">
    <property type="entry name" value="B12-binding_domain_containing"/>
    <property type="match status" value="1"/>
</dbReference>
<evidence type="ECO:0000256" key="4">
    <source>
        <dbReference type="ARBA" id="ARBA00023004"/>
    </source>
</evidence>
<evidence type="ECO:0000259" key="6">
    <source>
        <dbReference type="PROSITE" id="PS51918"/>
    </source>
</evidence>
<keyword evidence="3" id="KW-0479">Metal-binding</keyword>
<evidence type="ECO:0000256" key="1">
    <source>
        <dbReference type="ARBA" id="ARBA00001966"/>
    </source>
</evidence>
<dbReference type="PANTHER" id="PTHR43409:SF3">
    <property type="entry name" value="HYPOTHETICAL METHYLTRANSFERASE"/>
    <property type="match status" value="1"/>
</dbReference>
<evidence type="ECO:0000256" key="3">
    <source>
        <dbReference type="ARBA" id="ARBA00022723"/>
    </source>
</evidence>
<dbReference type="SFLD" id="SFLDS00029">
    <property type="entry name" value="Radical_SAM"/>
    <property type="match status" value="1"/>
</dbReference>
<keyword evidence="5" id="KW-0411">Iron-sulfur</keyword>
<dbReference type="InterPro" id="IPR006638">
    <property type="entry name" value="Elp3/MiaA/NifB-like_rSAM"/>
</dbReference>
<dbReference type="Gene3D" id="3.40.50.280">
    <property type="entry name" value="Cobalamin-binding domain"/>
    <property type="match status" value="1"/>
</dbReference>
<keyword evidence="2" id="KW-0949">S-adenosyl-L-methionine</keyword>
<sequence>MKALLIYPEFPDTFWSFKHALKFIHKKAAFPPLGLLTLGAMLPKEWSTRLIDLNVKAVTEKDLAWADAAFISGMSVQRDSAHQIIARCKEGGLKVVAGGPLFTSEYEEFDQVDHFVLNEAELTLPLFLADLERGSAKPVYKTSEFSNISATPAPLWELADMKRYASMNIQFSRGCPFDCDFCNVTVLFGHRPRIKSSGQVIAELDALYGLGWRGQVFFVDDNFIGNKRYLKTQLLPALAEWRNDKKGIRFNTEASVNLADDRQLMEMMVQAGFDTVFIGIETPDEESLAECNKRQNKNRNLIDSVKRIQRAGLQVQGGFIVGFDNDTQSIFQRQIDFIQKSGIVTAMVGLLQAPVGTRLYERLKQEGRLLGHTSGDNVDGTTNIITLMDLDTLSEGYRNIMQHIYSRKHYYRRVKTFLREYKAPKIQISLDFQRFLAFFRSNIRLGIIGRERLQYWGLLWWTLFRRPGLLPLAVTLAIYGYHFRKVSNSHIL</sequence>
<organism evidence="7 8">
    <name type="scientific">Candidatus Desulfacyla euxinica</name>
    <dbReference type="NCBI Taxonomy" id="2841693"/>
    <lineage>
        <taxon>Bacteria</taxon>
        <taxon>Deltaproteobacteria</taxon>
        <taxon>Candidatus Desulfacyla</taxon>
    </lineage>
</organism>
<dbReference type="InterPro" id="IPR034530">
    <property type="entry name" value="HpnP-like"/>
</dbReference>
<comment type="caution">
    <text evidence="7">The sequence shown here is derived from an EMBL/GenBank/DDBJ whole genome shotgun (WGS) entry which is preliminary data.</text>
</comment>
<dbReference type="GO" id="GO:0051536">
    <property type="term" value="F:iron-sulfur cluster binding"/>
    <property type="evidence" value="ECO:0007669"/>
    <property type="project" value="UniProtKB-KW"/>
</dbReference>
<dbReference type="SUPFAM" id="SSF102114">
    <property type="entry name" value="Radical SAM enzymes"/>
    <property type="match status" value="1"/>
</dbReference>
<dbReference type="GO" id="GO:0003824">
    <property type="term" value="F:catalytic activity"/>
    <property type="evidence" value="ECO:0007669"/>
    <property type="project" value="InterPro"/>
</dbReference>
<dbReference type="InterPro" id="IPR007197">
    <property type="entry name" value="rSAM"/>
</dbReference>
<keyword evidence="4" id="KW-0408">Iron</keyword>
<dbReference type="InterPro" id="IPR051198">
    <property type="entry name" value="BchE-like"/>
</dbReference>
<dbReference type="CDD" id="cd01335">
    <property type="entry name" value="Radical_SAM"/>
    <property type="match status" value="1"/>
</dbReference>
<evidence type="ECO:0000256" key="2">
    <source>
        <dbReference type="ARBA" id="ARBA00022691"/>
    </source>
</evidence>
<evidence type="ECO:0000313" key="8">
    <source>
        <dbReference type="Proteomes" id="UP000650524"/>
    </source>
</evidence>
<dbReference type="PROSITE" id="PS51918">
    <property type="entry name" value="RADICAL_SAM"/>
    <property type="match status" value="1"/>
</dbReference>
<dbReference type="Pfam" id="PF04055">
    <property type="entry name" value="Radical_SAM"/>
    <property type="match status" value="1"/>
</dbReference>
<dbReference type="AlphaFoldDB" id="A0A8J6MYG0"/>
<dbReference type="Proteomes" id="UP000650524">
    <property type="component" value="Unassembled WGS sequence"/>
</dbReference>
<name>A0A8J6MYG0_9DELT</name>
<dbReference type="PANTHER" id="PTHR43409">
    <property type="entry name" value="ANAEROBIC MAGNESIUM-PROTOPORPHYRIN IX MONOMETHYL ESTER CYCLASE-RELATED"/>
    <property type="match status" value="1"/>
</dbReference>
<evidence type="ECO:0000313" key="7">
    <source>
        <dbReference type="EMBL" id="MBC8176073.1"/>
    </source>
</evidence>